<evidence type="ECO:0000313" key="1">
    <source>
        <dbReference type="EMBL" id="SFT16704.1"/>
    </source>
</evidence>
<proteinExistence type="predicted"/>
<dbReference type="OrthoDB" id="461507at2"/>
<protein>
    <submittedName>
        <fullName evidence="1">Uncharacterized protein</fullName>
    </submittedName>
</protein>
<gene>
    <name evidence="1" type="ORF">SAMN04488050_112206</name>
</gene>
<keyword evidence="2" id="KW-1185">Reference proteome</keyword>
<accession>A0A1I6VTG7</accession>
<reference evidence="2" key="1">
    <citation type="submission" date="2016-10" db="EMBL/GenBank/DDBJ databases">
        <authorList>
            <person name="Varghese N."/>
            <person name="Submissions S."/>
        </authorList>
    </citation>
    <scope>NUCLEOTIDE SEQUENCE [LARGE SCALE GENOMIC DNA]</scope>
    <source>
        <strain evidence="2">DSM 26894</strain>
    </source>
</reference>
<name>A0A1I6VTG7_9RHOB</name>
<evidence type="ECO:0000313" key="2">
    <source>
        <dbReference type="Proteomes" id="UP000199392"/>
    </source>
</evidence>
<organism evidence="1 2">
    <name type="scientific">Alloyangia pacifica</name>
    <dbReference type="NCBI Taxonomy" id="311180"/>
    <lineage>
        <taxon>Bacteria</taxon>
        <taxon>Pseudomonadati</taxon>
        <taxon>Pseudomonadota</taxon>
        <taxon>Alphaproteobacteria</taxon>
        <taxon>Rhodobacterales</taxon>
        <taxon>Roseobacteraceae</taxon>
        <taxon>Alloyangia</taxon>
    </lineage>
</organism>
<dbReference type="EMBL" id="FOZW01000012">
    <property type="protein sequence ID" value="SFT16704.1"/>
    <property type="molecule type" value="Genomic_DNA"/>
</dbReference>
<dbReference type="AlphaFoldDB" id="A0A1I6VTG7"/>
<dbReference type="Proteomes" id="UP000199392">
    <property type="component" value="Unassembled WGS sequence"/>
</dbReference>
<sequence>MRTGSIVALVAAAAVVIGVGAYMIDFDVTKEGSLPDVDVSVEGGEMPEVDAEVGSVEVGTKTEEVTVPDVDVEVDTKEAEVTLPDIEVTPPDEKNDS</sequence>
<dbReference type="RefSeq" id="WP_092428769.1">
    <property type="nucleotide sequence ID" value="NZ_FNCL01000012.1"/>
</dbReference>